<evidence type="ECO:0000313" key="5">
    <source>
        <dbReference type="Proteomes" id="UP000196230"/>
    </source>
</evidence>
<evidence type="ECO:0000259" key="1">
    <source>
        <dbReference type="Pfam" id="PF00905"/>
    </source>
</evidence>
<feature type="domain" description="Penicillin binding protein A dimerisation" evidence="2">
    <location>
        <begin position="52"/>
        <end position="134"/>
    </location>
</feature>
<feature type="domain" description="Penicillin-binding protein transpeptidase" evidence="1">
    <location>
        <begin position="156"/>
        <end position="477"/>
    </location>
</feature>
<keyword evidence="3" id="KW-0328">Glycosyltransferase</keyword>
<dbReference type="EC" id="2.4.1.129" evidence="3"/>
<dbReference type="RefSeq" id="WP_067190837.1">
    <property type="nucleotide sequence ID" value="NZ_FUKP01000055.1"/>
</dbReference>
<gene>
    <name evidence="4" type="ORF">E4A49_10085</name>
    <name evidence="3" type="ORF">FM125_07910</name>
</gene>
<dbReference type="GO" id="GO:0051301">
    <property type="term" value="P:cell division"/>
    <property type="evidence" value="ECO:0007669"/>
    <property type="project" value="UniProtKB-KW"/>
</dbReference>
<keyword evidence="3" id="KW-0808">Transferase</keyword>
<evidence type="ECO:0000313" key="6">
    <source>
        <dbReference type="Proteomes" id="UP000297477"/>
    </source>
</evidence>
<dbReference type="GO" id="GO:0008658">
    <property type="term" value="F:penicillin binding"/>
    <property type="evidence" value="ECO:0007669"/>
    <property type="project" value="InterPro"/>
</dbReference>
<evidence type="ECO:0000313" key="4">
    <source>
        <dbReference type="EMBL" id="TFH98130.1"/>
    </source>
</evidence>
<accession>A0A1R4JE63</accession>
<dbReference type="Gene3D" id="3.40.710.10">
    <property type="entry name" value="DD-peptidase/beta-lactamase superfamily"/>
    <property type="match status" value="1"/>
</dbReference>
<dbReference type="InterPro" id="IPR054120">
    <property type="entry name" value="PBPA_dimer"/>
</dbReference>
<dbReference type="PANTHER" id="PTHR30627:SF24">
    <property type="entry name" value="PENICILLIN-BINDING PROTEIN 4B"/>
    <property type="match status" value="1"/>
</dbReference>
<sequence length="483" mass="51999">MNEAIRRMWMVAVALVLVLLVAGSTIQVVLADQLKEDPLNRRQIYLEYGAPRGPILVDGEPIAQSVESDGRFAYLRQYSESGMYAPITGMYSLNYGASGLEQKLNRYLAGTPTSAFMDRALEIVTGSTAQGDQVELTLDSDIQRLIYGALPDGVRGSIVVTEVDTGRIVGMTSRPTFDANAVSSQNLAESRAAMEELESIPGGSAYTNRATQQLISPGSTFKLIDAIAMLESGDYSPDDELEVPERYTLPGTRTQMGNYSGEGAQCGTRSTASLTWIMANSCNTPFAEAAVDLGQDKIREVAERFGFNQDFEMPLDVAASRFPQDLDDAALAQSAIGQRDVQATALQMNMVASGIANGGMLMEPQLVESIRRSDLSVVESFSPRERGRVTSEDVAAQVRDMMVAVVEEGGASGARSSQVQIAAKTGTAQIDGTDAVHSWITGFAPAENPRYAVTIVIENTDLGTGRRLTVDNMKRIMEAVVAE</sequence>
<reference evidence="4 6" key="2">
    <citation type="submission" date="2019-03" db="EMBL/GenBank/DDBJ databases">
        <title>Reclassification of Micrococcus aloeverae and Micrococcus yunnanensis as later heterotypic synonyms of Micrococcus luteus.</title>
        <authorList>
            <person name="Huang C.-H."/>
        </authorList>
    </citation>
    <scope>NUCLEOTIDE SEQUENCE [LARGE SCALE GENOMIC DNA]</scope>
    <source>
        <strain evidence="4 6">BCRC 12151</strain>
    </source>
</reference>
<keyword evidence="6" id="KW-1185">Reference proteome</keyword>
<dbReference type="InterPro" id="IPR001460">
    <property type="entry name" value="PCN-bd_Tpept"/>
</dbReference>
<evidence type="ECO:0000259" key="2">
    <source>
        <dbReference type="Pfam" id="PF21922"/>
    </source>
</evidence>
<proteinExistence type="predicted"/>
<evidence type="ECO:0000313" key="3">
    <source>
        <dbReference type="EMBL" id="SJN30085.1"/>
    </source>
</evidence>
<dbReference type="Pfam" id="PF00905">
    <property type="entry name" value="Transpeptidase"/>
    <property type="match status" value="1"/>
</dbReference>
<protein>
    <submittedName>
        <fullName evidence="3">Cell division protein FtsI [Peptidoglycan synthetase]</fullName>
        <ecNumber evidence="3">2.4.1.129</ecNumber>
    </submittedName>
    <submittedName>
        <fullName evidence="4">Penicillin-binding protein 2</fullName>
    </submittedName>
</protein>
<dbReference type="InterPro" id="IPR012338">
    <property type="entry name" value="Beta-lactam/transpept-like"/>
</dbReference>
<dbReference type="Proteomes" id="UP000297477">
    <property type="component" value="Unassembled WGS sequence"/>
</dbReference>
<name>A0A1R4JE63_9MICC</name>
<keyword evidence="3" id="KW-0132">Cell division</keyword>
<dbReference type="AlphaFoldDB" id="A0A1R4JE63"/>
<dbReference type="GO" id="GO:0071555">
    <property type="term" value="P:cell wall organization"/>
    <property type="evidence" value="ECO:0007669"/>
    <property type="project" value="TreeGrafter"/>
</dbReference>
<dbReference type="OrthoDB" id="9766847at2"/>
<keyword evidence="3" id="KW-0131">Cell cycle</keyword>
<dbReference type="GO" id="GO:0016757">
    <property type="term" value="F:glycosyltransferase activity"/>
    <property type="evidence" value="ECO:0007669"/>
    <property type="project" value="UniProtKB-KW"/>
</dbReference>
<organism evidence="3 5">
    <name type="scientific">Micrococcus lylae</name>
    <dbReference type="NCBI Taxonomy" id="1273"/>
    <lineage>
        <taxon>Bacteria</taxon>
        <taxon>Bacillati</taxon>
        <taxon>Actinomycetota</taxon>
        <taxon>Actinomycetes</taxon>
        <taxon>Micrococcales</taxon>
        <taxon>Micrococcaceae</taxon>
        <taxon>Micrococcus</taxon>
    </lineage>
</organism>
<dbReference type="EMBL" id="FUKP01000055">
    <property type="protein sequence ID" value="SJN30085.1"/>
    <property type="molecule type" value="Genomic_DNA"/>
</dbReference>
<dbReference type="SUPFAM" id="SSF56601">
    <property type="entry name" value="beta-lactamase/transpeptidase-like"/>
    <property type="match status" value="1"/>
</dbReference>
<dbReference type="PANTHER" id="PTHR30627">
    <property type="entry name" value="PEPTIDOGLYCAN D,D-TRANSPEPTIDASE"/>
    <property type="match status" value="1"/>
</dbReference>
<dbReference type="InterPro" id="IPR050515">
    <property type="entry name" value="Beta-lactam/transpept"/>
</dbReference>
<dbReference type="Proteomes" id="UP000196230">
    <property type="component" value="Unassembled WGS sequence"/>
</dbReference>
<dbReference type="GO" id="GO:0071972">
    <property type="term" value="F:peptidoglycan L,D-transpeptidase activity"/>
    <property type="evidence" value="ECO:0007669"/>
    <property type="project" value="TreeGrafter"/>
</dbReference>
<dbReference type="Pfam" id="PF21922">
    <property type="entry name" value="PBP_dimer_2"/>
    <property type="match status" value="1"/>
</dbReference>
<dbReference type="EMBL" id="SPKT01000023">
    <property type="protein sequence ID" value="TFH98130.1"/>
    <property type="molecule type" value="Genomic_DNA"/>
</dbReference>
<dbReference type="Gene3D" id="3.90.1310.10">
    <property type="entry name" value="Penicillin-binding protein 2a (Domain 2)"/>
    <property type="match status" value="1"/>
</dbReference>
<reference evidence="3 5" key="1">
    <citation type="submission" date="2017-02" db="EMBL/GenBank/DDBJ databases">
        <authorList>
            <person name="Peterson S.W."/>
        </authorList>
    </citation>
    <scope>NUCLEOTIDE SEQUENCE [LARGE SCALE GENOMIC DNA]</scope>
    <source>
        <strain evidence="3 5">2B3F</strain>
    </source>
</reference>
<dbReference type="GO" id="GO:0005886">
    <property type="term" value="C:plasma membrane"/>
    <property type="evidence" value="ECO:0007669"/>
    <property type="project" value="TreeGrafter"/>
</dbReference>